<dbReference type="InterPro" id="IPR045515">
    <property type="entry name" value="DUF6440"/>
</dbReference>
<dbReference type="EMBL" id="FMWL01000022">
    <property type="protein sequence ID" value="SCZ81774.1"/>
    <property type="molecule type" value="Genomic_DNA"/>
</dbReference>
<dbReference type="OrthoDB" id="9135364at2"/>
<accession>A0A1G5S601</accession>
<dbReference type="Pfam" id="PF20037">
    <property type="entry name" value="DUF6440"/>
    <property type="match status" value="1"/>
</dbReference>
<keyword evidence="3" id="KW-1185">Reference proteome</keyword>
<reference evidence="2 3" key="1">
    <citation type="submission" date="2016-10" db="EMBL/GenBank/DDBJ databases">
        <authorList>
            <person name="de Groot N.N."/>
        </authorList>
    </citation>
    <scope>NUCLEOTIDE SEQUENCE [LARGE SCALE GENOMIC DNA]</scope>
    <source>
        <strain evidence="2 3">DSM 2784</strain>
    </source>
</reference>
<gene>
    <name evidence="2" type="ORF">SAMN03080599_03015</name>
</gene>
<proteinExistence type="predicted"/>
<evidence type="ECO:0000259" key="1">
    <source>
        <dbReference type="Pfam" id="PF20037"/>
    </source>
</evidence>
<sequence length="66" mass="7313">MFGKKSDNRFETTYSQGKISVTRILVDRETGVNYLFVSDGSSAGLTLLVDREGNPIISRVEDNTTL</sequence>
<protein>
    <recommendedName>
        <fullName evidence="1">DUF6440 domain-containing protein</fullName>
    </recommendedName>
</protein>
<evidence type="ECO:0000313" key="2">
    <source>
        <dbReference type="EMBL" id="SCZ81774.1"/>
    </source>
</evidence>
<dbReference type="RefSeq" id="WP_092592923.1">
    <property type="nucleotide sequence ID" value="NZ_FMWL01000022.1"/>
</dbReference>
<dbReference type="AlphaFoldDB" id="A0A1G5S601"/>
<organism evidence="2 3">
    <name type="scientific">Acidaminobacter hydrogenoformans DSM 2784</name>
    <dbReference type="NCBI Taxonomy" id="1120920"/>
    <lineage>
        <taxon>Bacteria</taxon>
        <taxon>Bacillati</taxon>
        <taxon>Bacillota</taxon>
        <taxon>Clostridia</taxon>
        <taxon>Peptostreptococcales</taxon>
        <taxon>Acidaminobacteraceae</taxon>
        <taxon>Acidaminobacter</taxon>
    </lineage>
</organism>
<dbReference type="Proteomes" id="UP000199208">
    <property type="component" value="Unassembled WGS sequence"/>
</dbReference>
<feature type="domain" description="DUF6440" evidence="1">
    <location>
        <begin position="9"/>
        <end position="58"/>
    </location>
</feature>
<name>A0A1G5S601_9FIRM</name>
<evidence type="ECO:0000313" key="3">
    <source>
        <dbReference type="Proteomes" id="UP000199208"/>
    </source>
</evidence>